<name>A0A5B8U5X3_9ACTN</name>
<proteinExistence type="predicted"/>
<evidence type="ECO:0000313" key="2">
    <source>
        <dbReference type="EMBL" id="QEC48285.1"/>
    </source>
</evidence>
<keyword evidence="1" id="KW-0472">Membrane</keyword>
<dbReference type="Proteomes" id="UP000321805">
    <property type="component" value="Chromosome"/>
</dbReference>
<organism evidence="2 3">
    <name type="scientific">Baekduia soli</name>
    <dbReference type="NCBI Taxonomy" id="496014"/>
    <lineage>
        <taxon>Bacteria</taxon>
        <taxon>Bacillati</taxon>
        <taxon>Actinomycetota</taxon>
        <taxon>Thermoleophilia</taxon>
        <taxon>Solirubrobacterales</taxon>
        <taxon>Baekduiaceae</taxon>
        <taxon>Baekduia</taxon>
    </lineage>
</organism>
<feature type="transmembrane region" description="Helical" evidence="1">
    <location>
        <begin position="12"/>
        <end position="34"/>
    </location>
</feature>
<gene>
    <name evidence="2" type="ORF">FSW04_12375</name>
</gene>
<keyword evidence="1" id="KW-0812">Transmembrane</keyword>
<sequence length="181" mass="19025">MVHHRPRRPGGLPFYIAAWLGAGAAVVVAAALILDRGGAPATSVSLPPVHERELGAAARKAGCTVAGRRRTLSGDAVAAQAARPGIYTRPVSDGARERSVRAGIIVVEYRPDASDGERNRLGDLQRSMPAGTVLAPSAALRANQLSVTTYGRQLRCREITPRALEALQLFRGRYLGSGPGA</sequence>
<keyword evidence="1" id="KW-1133">Transmembrane helix</keyword>
<dbReference type="Pfam" id="PF11303">
    <property type="entry name" value="DUF3105"/>
    <property type="match status" value="1"/>
</dbReference>
<reference evidence="2 3" key="1">
    <citation type="journal article" date="2018" name="J. Microbiol.">
        <title>Baekduia soli gen. nov., sp. nov., a novel bacterium isolated from the soil of Baekdu Mountain and proposal of a novel family name, Baekduiaceae fam. nov.</title>
        <authorList>
            <person name="An D.S."/>
            <person name="Siddiqi M.Z."/>
            <person name="Kim K.H."/>
            <person name="Yu H.S."/>
            <person name="Im W.T."/>
        </authorList>
    </citation>
    <scope>NUCLEOTIDE SEQUENCE [LARGE SCALE GENOMIC DNA]</scope>
    <source>
        <strain evidence="2 3">BR7-21</strain>
    </source>
</reference>
<dbReference type="EMBL" id="CP042430">
    <property type="protein sequence ID" value="QEC48285.1"/>
    <property type="molecule type" value="Genomic_DNA"/>
</dbReference>
<dbReference type="KEGG" id="bsol:FSW04_12375"/>
<protein>
    <submittedName>
        <fullName evidence="2">DUF3105 domain-containing protein</fullName>
    </submittedName>
</protein>
<evidence type="ECO:0000256" key="1">
    <source>
        <dbReference type="SAM" id="Phobius"/>
    </source>
</evidence>
<accession>A0A5B8U5X3</accession>
<keyword evidence="3" id="KW-1185">Reference proteome</keyword>
<dbReference type="InterPro" id="IPR021454">
    <property type="entry name" value="DUF3105"/>
</dbReference>
<dbReference type="AlphaFoldDB" id="A0A5B8U5X3"/>
<evidence type="ECO:0000313" key="3">
    <source>
        <dbReference type="Proteomes" id="UP000321805"/>
    </source>
</evidence>
<dbReference type="RefSeq" id="WP_146919654.1">
    <property type="nucleotide sequence ID" value="NZ_CP042430.1"/>
</dbReference>